<gene>
    <name evidence="1" type="ORF">BA195_06650</name>
</gene>
<evidence type="ECO:0000313" key="1">
    <source>
        <dbReference type="EMBL" id="OCK44350.1"/>
    </source>
</evidence>
<comment type="caution">
    <text evidence="1">The sequence shown here is derived from an EMBL/GenBank/DDBJ whole genome shotgun (WGS) entry which is preliminary data.</text>
</comment>
<protein>
    <submittedName>
        <fullName evidence="1">Uncharacterized protein</fullName>
    </submittedName>
</protein>
<organism evidence="1 2">
    <name type="scientific">Tenacibaculum soleae</name>
    <dbReference type="NCBI Taxonomy" id="447689"/>
    <lineage>
        <taxon>Bacteria</taxon>
        <taxon>Pseudomonadati</taxon>
        <taxon>Bacteroidota</taxon>
        <taxon>Flavobacteriia</taxon>
        <taxon>Flavobacteriales</taxon>
        <taxon>Flavobacteriaceae</taxon>
        <taxon>Tenacibaculum</taxon>
    </lineage>
</organism>
<dbReference type="EMBL" id="MAKX01000001">
    <property type="protein sequence ID" value="OCK44350.1"/>
    <property type="molecule type" value="Genomic_DNA"/>
</dbReference>
<keyword evidence="2" id="KW-1185">Reference proteome</keyword>
<reference evidence="1 2" key="1">
    <citation type="submission" date="2016-06" db="EMBL/GenBank/DDBJ databases">
        <title>Draft Genome Sequence of Tenacibaculum soleae UCD-KL19.</title>
        <authorList>
            <person name="Eisen J.A."/>
            <person name="Coil D.A."/>
            <person name="Lujan K.M."/>
        </authorList>
    </citation>
    <scope>NUCLEOTIDE SEQUENCE [LARGE SCALE GENOMIC DNA]</scope>
    <source>
        <strain evidence="1 2">UCD-KL19</strain>
    </source>
</reference>
<dbReference type="STRING" id="447689.BA195_06650"/>
<dbReference type="AlphaFoldDB" id="A0A1B9Y3I4"/>
<evidence type="ECO:0000313" key="2">
    <source>
        <dbReference type="Proteomes" id="UP000093186"/>
    </source>
</evidence>
<dbReference type="RefSeq" id="WP_068703634.1">
    <property type="nucleotide sequence ID" value="NZ_MAKX01000001.1"/>
</dbReference>
<dbReference type="OrthoDB" id="9901738at2"/>
<dbReference type="Proteomes" id="UP000093186">
    <property type="component" value="Unassembled WGS sequence"/>
</dbReference>
<proteinExistence type="predicted"/>
<sequence length="83" mass="9257">MVSVNLKGSKKFKESLPYGTIKMITAAFGYKSASTVGEMLGGKKNENPQVMQCAKDIKMAYDECGFEKKRKLILKTYKNGLIK</sequence>
<name>A0A1B9Y3I4_9FLAO</name>
<accession>A0A1B9Y3I4</accession>